<name>A0A1L5YFB4_9MAGN</name>
<dbReference type="CDD" id="cd03507">
    <property type="entry name" value="Delta12-FADS-like"/>
    <property type="match status" value="1"/>
</dbReference>
<evidence type="ECO:0000313" key="6">
    <source>
        <dbReference type="EMBL" id="APP89674.1"/>
    </source>
</evidence>
<keyword evidence="3" id="KW-0560">Oxidoreductase</keyword>
<keyword evidence="4" id="KW-1133">Transmembrane helix</keyword>
<sequence>MVVFGLAAAAIYFNNWAVWPLYWATQGTMFWALFVLGHDCGHGSFSDIPLLNNVVGHVLHSSILVPYHGWRISHRTHHQNHGNVENDESWVPLPEKIYKSLDNTTRVMRYTVPFPIFAYPLYLWRRSPGKKGSHFNPYSDLFAPNERKAVIISSACWVSMVALLLLSSVVVGPAIVLKTYGVPYLIFVMWLDFVTYLHHHGHEQKLPWYRSKEWSYLRGGLTTIDRDYGVFNNIHHDIGTHVIHHLFPQIPHYHLVEATKEAKHVLGKYYREPRKSGPFPFHLFNNLVRSIKQDHYVSDTGDIVYYQTDHQLYKFPSTKSE</sequence>
<organism evidence="6">
    <name type="scientific">Ribes mandshuricum</name>
    <dbReference type="NCBI Taxonomy" id="175214"/>
    <lineage>
        <taxon>Eukaryota</taxon>
        <taxon>Viridiplantae</taxon>
        <taxon>Streptophyta</taxon>
        <taxon>Embryophyta</taxon>
        <taxon>Tracheophyta</taxon>
        <taxon>Spermatophyta</taxon>
        <taxon>Magnoliopsida</taxon>
        <taxon>eudicotyledons</taxon>
        <taxon>Gunneridae</taxon>
        <taxon>Pentapetalae</taxon>
        <taxon>Saxifragales</taxon>
        <taxon>Grossulariaceae</taxon>
        <taxon>Ribes</taxon>
    </lineage>
</organism>
<evidence type="ECO:0000256" key="3">
    <source>
        <dbReference type="ARBA" id="ARBA00023002"/>
    </source>
</evidence>
<dbReference type="InterPro" id="IPR012171">
    <property type="entry name" value="Fatty_acid_desaturase"/>
</dbReference>
<dbReference type="Pfam" id="PF00487">
    <property type="entry name" value="FA_desaturase"/>
    <property type="match status" value="1"/>
</dbReference>
<evidence type="ECO:0000256" key="1">
    <source>
        <dbReference type="ARBA" id="ARBA00004370"/>
    </source>
</evidence>
<dbReference type="GO" id="GO:0016491">
    <property type="term" value="F:oxidoreductase activity"/>
    <property type="evidence" value="ECO:0007669"/>
    <property type="project" value="UniProtKB-KW"/>
</dbReference>
<evidence type="ECO:0000256" key="2">
    <source>
        <dbReference type="ARBA" id="ARBA00009295"/>
    </source>
</evidence>
<gene>
    <name evidence="6" type="primary">FAD3</name>
</gene>
<dbReference type="EMBL" id="KX061752">
    <property type="protein sequence ID" value="APP89674.1"/>
    <property type="molecule type" value="mRNA"/>
</dbReference>
<feature type="domain" description="Fatty acid desaturase" evidence="5">
    <location>
        <begin position="15"/>
        <end position="271"/>
    </location>
</feature>
<evidence type="ECO:0000259" key="5">
    <source>
        <dbReference type="Pfam" id="PF00487"/>
    </source>
</evidence>
<feature type="transmembrane region" description="Helical" evidence="4">
    <location>
        <begin position="149"/>
        <end position="175"/>
    </location>
</feature>
<proteinExistence type="evidence at transcript level"/>
<dbReference type="GO" id="GO:0006629">
    <property type="term" value="P:lipid metabolic process"/>
    <property type="evidence" value="ECO:0007669"/>
    <property type="project" value="InterPro"/>
</dbReference>
<reference evidence="6" key="1">
    <citation type="submission" date="2016-04" db="EMBL/GenBank/DDBJ databases">
        <title>Cloning and expression analysis of the unsaturated fatty acid pathway genes in Ribes.</title>
        <authorList>
            <person name="Yan F.H."/>
            <person name="Liu Y.X."/>
        </authorList>
    </citation>
    <scope>NUCLEOTIDE SEQUENCE</scope>
</reference>
<comment type="subcellular location">
    <subcellularLocation>
        <location evidence="1">Membrane</location>
    </subcellularLocation>
</comment>
<protein>
    <submittedName>
        <fullName evidence="6">Omega-3 fatty acid desaturase</fullName>
    </submittedName>
</protein>
<dbReference type="PANTHER" id="PTHR32100">
    <property type="entry name" value="OMEGA-6 FATTY ACID DESATURASE, CHLOROPLASTIC"/>
    <property type="match status" value="1"/>
</dbReference>
<dbReference type="InterPro" id="IPR005804">
    <property type="entry name" value="FA_desaturase_dom"/>
</dbReference>
<evidence type="ECO:0000256" key="4">
    <source>
        <dbReference type="SAM" id="Phobius"/>
    </source>
</evidence>
<keyword evidence="4" id="KW-0812">Transmembrane</keyword>
<keyword evidence="4" id="KW-0472">Membrane</keyword>
<dbReference type="GO" id="GO:0016020">
    <property type="term" value="C:membrane"/>
    <property type="evidence" value="ECO:0007669"/>
    <property type="project" value="UniProtKB-SubCell"/>
</dbReference>
<accession>A0A1L5YFB4</accession>
<feature type="transmembrane region" description="Helical" evidence="4">
    <location>
        <begin position="107"/>
        <end position="124"/>
    </location>
</feature>
<dbReference type="AlphaFoldDB" id="A0A1L5YFB4"/>
<comment type="similarity">
    <text evidence="2">Belongs to the fatty acid desaturase type 1 family.</text>
</comment>